<dbReference type="AlphaFoldDB" id="A0A0B2C2X2"/>
<protein>
    <submittedName>
        <fullName evidence="1">Uncharacterized protein</fullName>
    </submittedName>
</protein>
<sequence>MLVKDSYALVNASIGIDQNERGNLRIALFEQCLRQAFRQRAGHLVRRYARRAAQTSTRNARRYAGIHVRLGF</sequence>
<name>A0A0B2C2X2_9SPHN</name>
<dbReference type="Proteomes" id="UP000030988">
    <property type="component" value="Unassembled WGS sequence"/>
</dbReference>
<organism evidence="1 2">
    <name type="scientific">Croceibacterium mercuriale</name>
    <dbReference type="NCBI Taxonomy" id="1572751"/>
    <lineage>
        <taxon>Bacteria</taxon>
        <taxon>Pseudomonadati</taxon>
        <taxon>Pseudomonadota</taxon>
        <taxon>Alphaproteobacteria</taxon>
        <taxon>Sphingomonadales</taxon>
        <taxon>Erythrobacteraceae</taxon>
        <taxon>Croceibacterium</taxon>
    </lineage>
</organism>
<dbReference type="EMBL" id="JTDN01000001">
    <property type="protein sequence ID" value="KHL26602.1"/>
    <property type="molecule type" value="Genomic_DNA"/>
</dbReference>
<reference evidence="1 2" key="1">
    <citation type="submission" date="2014-11" db="EMBL/GenBank/DDBJ databases">
        <title>Draft genome sequence of Kirrobacter mercurialis.</title>
        <authorList>
            <person name="Coil D.A."/>
            <person name="Eisen J.A."/>
        </authorList>
    </citation>
    <scope>NUCLEOTIDE SEQUENCE [LARGE SCALE GENOMIC DNA]</scope>
    <source>
        <strain evidence="1 2">Coronado</strain>
    </source>
</reference>
<evidence type="ECO:0000313" key="1">
    <source>
        <dbReference type="EMBL" id="KHL26602.1"/>
    </source>
</evidence>
<gene>
    <name evidence="1" type="ORF">PK98_09610</name>
</gene>
<accession>A0A0B2C2X2</accession>
<comment type="caution">
    <text evidence="1">The sequence shown here is derived from an EMBL/GenBank/DDBJ whole genome shotgun (WGS) entry which is preliminary data.</text>
</comment>
<proteinExistence type="predicted"/>
<evidence type="ECO:0000313" key="2">
    <source>
        <dbReference type="Proteomes" id="UP000030988"/>
    </source>
</evidence>
<keyword evidence="2" id="KW-1185">Reference proteome</keyword>